<evidence type="ECO:0000256" key="3">
    <source>
        <dbReference type="ARBA" id="ARBA00022692"/>
    </source>
</evidence>
<feature type="transmembrane region" description="Helical" evidence="6">
    <location>
        <begin position="329"/>
        <end position="349"/>
    </location>
</feature>
<keyword evidence="4 6" id="KW-1133">Transmembrane helix</keyword>
<keyword evidence="8" id="KW-1185">Reference proteome</keyword>
<dbReference type="InterPro" id="IPR036259">
    <property type="entry name" value="MFS_trans_sf"/>
</dbReference>
<dbReference type="FunFam" id="1.20.1250.20:FF:000068">
    <property type="entry name" value="MFS general substrate transporter"/>
    <property type="match status" value="1"/>
</dbReference>
<feature type="transmembrane region" description="Helical" evidence="6">
    <location>
        <begin position="393"/>
        <end position="414"/>
    </location>
</feature>
<feature type="transmembrane region" description="Helical" evidence="6">
    <location>
        <begin position="369"/>
        <end position="386"/>
    </location>
</feature>
<dbReference type="OrthoDB" id="310895at2759"/>
<dbReference type="Pfam" id="PF07690">
    <property type="entry name" value="MFS_1"/>
    <property type="match status" value="1"/>
</dbReference>
<dbReference type="InterPro" id="IPR011701">
    <property type="entry name" value="MFS"/>
</dbReference>
<dbReference type="PANTHER" id="PTHR43791">
    <property type="entry name" value="PERMEASE-RELATED"/>
    <property type="match status" value="1"/>
</dbReference>
<feature type="transmembrane region" description="Helical" evidence="6">
    <location>
        <begin position="474"/>
        <end position="496"/>
    </location>
</feature>
<dbReference type="SUPFAM" id="SSF103473">
    <property type="entry name" value="MFS general substrate transporter"/>
    <property type="match status" value="1"/>
</dbReference>
<feature type="transmembrane region" description="Helical" evidence="6">
    <location>
        <begin position="508"/>
        <end position="528"/>
    </location>
</feature>
<evidence type="ECO:0008006" key="9">
    <source>
        <dbReference type="Google" id="ProtNLM"/>
    </source>
</evidence>
<feature type="transmembrane region" description="Helical" evidence="6">
    <location>
        <begin position="224"/>
        <end position="245"/>
    </location>
</feature>
<feature type="transmembrane region" description="Helical" evidence="6">
    <location>
        <begin position="198"/>
        <end position="215"/>
    </location>
</feature>
<comment type="subcellular location">
    <subcellularLocation>
        <location evidence="1">Membrane</location>
        <topology evidence="1">Multi-pass membrane protein</topology>
    </subcellularLocation>
</comment>
<name>A0A9N9KWB6_9HELO</name>
<keyword evidence="3 6" id="KW-0812">Transmembrane</keyword>
<comment type="caution">
    <text evidence="7">The sequence shown here is derived from an EMBL/GenBank/DDBJ whole genome shotgun (WGS) entry which is preliminary data.</text>
</comment>
<evidence type="ECO:0000313" key="8">
    <source>
        <dbReference type="Proteomes" id="UP000696280"/>
    </source>
</evidence>
<dbReference type="AlphaFoldDB" id="A0A9N9KWB6"/>
<keyword evidence="5 6" id="KW-0472">Membrane</keyword>
<reference evidence="7" key="1">
    <citation type="submission" date="2021-07" db="EMBL/GenBank/DDBJ databases">
        <authorList>
            <person name="Durling M."/>
        </authorList>
    </citation>
    <scope>NUCLEOTIDE SEQUENCE</scope>
</reference>
<accession>A0A9N9KWB6</accession>
<evidence type="ECO:0000256" key="5">
    <source>
        <dbReference type="ARBA" id="ARBA00023136"/>
    </source>
</evidence>
<evidence type="ECO:0000313" key="7">
    <source>
        <dbReference type="EMBL" id="CAG8954286.1"/>
    </source>
</evidence>
<dbReference type="Gene3D" id="1.20.1250.20">
    <property type="entry name" value="MFS general substrate transporter like domains"/>
    <property type="match status" value="2"/>
</dbReference>
<feature type="transmembrane region" description="Helical" evidence="6">
    <location>
        <begin position="56"/>
        <end position="74"/>
    </location>
</feature>
<keyword evidence="2" id="KW-0813">Transport</keyword>
<gene>
    <name evidence="7" type="ORF">HYFRA_00005907</name>
</gene>
<protein>
    <recommendedName>
        <fullName evidence="9">MFS general substrate transporter</fullName>
    </recommendedName>
</protein>
<feature type="transmembrane region" description="Helical" evidence="6">
    <location>
        <begin position="257"/>
        <end position="279"/>
    </location>
</feature>
<dbReference type="GO" id="GO:0022857">
    <property type="term" value="F:transmembrane transporter activity"/>
    <property type="evidence" value="ECO:0007669"/>
    <property type="project" value="InterPro"/>
</dbReference>
<dbReference type="EMBL" id="CAJVRL010000056">
    <property type="protein sequence ID" value="CAG8954286.1"/>
    <property type="molecule type" value="Genomic_DNA"/>
</dbReference>
<evidence type="ECO:0000256" key="1">
    <source>
        <dbReference type="ARBA" id="ARBA00004141"/>
    </source>
</evidence>
<evidence type="ECO:0000256" key="2">
    <source>
        <dbReference type="ARBA" id="ARBA00022448"/>
    </source>
</evidence>
<dbReference type="PANTHER" id="PTHR43791:SF52">
    <property type="entry name" value="TRANSPORTER, PUTATIVE (AFU_ORTHOLOGUE AFUA_1G11820)-RELATED"/>
    <property type="match status" value="1"/>
</dbReference>
<organism evidence="7 8">
    <name type="scientific">Hymenoscyphus fraxineus</name>
    <dbReference type="NCBI Taxonomy" id="746836"/>
    <lineage>
        <taxon>Eukaryota</taxon>
        <taxon>Fungi</taxon>
        <taxon>Dikarya</taxon>
        <taxon>Ascomycota</taxon>
        <taxon>Pezizomycotina</taxon>
        <taxon>Leotiomycetes</taxon>
        <taxon>Helotiales</taxon>
        <taxon>Helotiaceae</taxon>
        <taxon>Hymenoscyphus</taxon>
    </lineage>
</organism>
<dbReference type="GO" id="GO:0016020">
    <property type="term" value="C:membrane"/>
    <property type="evidence" value="ECO:0007669"/>
    <property type="project" value="UniProtKB-SubCell"/>
</dbReference>
<feature type="transmembrane region" description="Helical" evidence="6">
    <location>
        <begin position="141"/>
        <end position="158"/>
    </location>
</feature>
<feature type="transmembrane region" description="Helical" evidence="6">
    <location>
        <begin position="95"/>
        <end position="121"/>
    </location>
</feature>
<evidence type="ECO:0000256" key="6">
    <source>
        <dbReference type="SAM" id="Phobius"/>
    </source>
</evidence>
<evidence type="ECO:0000256" key="4">
    <source>
        <dbReference type="ARBA" id="ARBA00022989"/>
    </source>
</evidence>
<feature type="transmembrane region" description="Helical" evidence="6">
    <location>
        <begin position="426"/>
        <end position="444"/>
    </location>
</feature>
<dbReference type="Proteomes" id="UP000696280">
    <property type="component" value="Unassembled WGS sequence"/>
</dbReference>
<proteinExistence type="predicted"/>
<sequence>MAPTDIEMNTMDIETEKIPAHSVEEKDPIVFKGEKARIELSLVAEKHLVRKCDLRVAPVLFFLYMLSFLDRINIGNAKIQGLQKDLKLSGSQYNVALLIFFVPYILLEVGFLHFIHVPIVLADSVKVPSNIAMKKVRPSTWLSGLAFCWGTILLCFSASPRCAKGLLPTLLGWSSVDLFLGSLKLVPFRVIIIFPPRITKILSYVGCVYLMSFYYKRMELQKRFAFFFCSGFVAGGFSGLLAFALVKLDGYGGYSGWRWIFIIEGLATIAYAVLAKCFIVDWPEDASFLTAEEKLLLSRRLDEDRGNEFARMDRLNKQSFNRIMKDWKIWAGVLMYLGISTSGFSISFFLPTIINGFGYKPGQAQLHTVPVYAVCAVVTLSISWLSDRLKHRYTFTMIGILIASIGYIILLAQGQPHTPHALSNRVKYLATFFVATGTYIKGLAMTDNMAYEDRTQPLVIVWLSNNLGGHYKRAFGTAMQIGFGNLSGIIGSFIFIQNEGPGFKTGYGSALGMVLVCGVACTVFHFGLRWENGKRERGERNDRLTLCEAEVQNLGDDHPGFRFWG</sequence>